<dbReference type="GO" id="GO:0046872">
    <property type="term" value="F:metal ion binding"/>
    <property type="evidence" value="ECO:0007669"/>
    <property type="project" value="InterPro"/>
</dbReference>
<dbReference type="Proteomes" id="UP000257127">
    <property type="component" value="Unassembled WGS sequence"/>
</dbReference>
<proteinExistence type="predicted"/>
<dbReference type="Gene3D" id="3.30.70.100">
    <property type="match status" value="1"/>
</dbReference>
<organism evidence="1 2">
    <name type="scientific">Brumimicrobium aurantiacum</name>
    <dbReference type="NCBI Taxonomy" id="1737063"/>
    <lineage>
        <taxon>Bacteria</taxon>
        <taxon>Pseudomonadati</taxon>
        <taxon>Bacteroidota</taxon>
        <taxon>Flavobacteriia</taxon>
        <taxon>Flavobacteriales</taxon>
        <taxon>Crocinitomicaceae</taxon>
        <taxon>Brumimicrobium</taxon>
    </lineage>
</organism>
<name>A0A3E1EUR2_9FLAO</name>
<dbReference type="EMBL" id="QURB01000010">
    <property type="protein sequence ID" value="RFC53304.1"/>
    <property type="molecule type" value="Genomic_DNA"/>
</dbReference>
<accession>A0A3E1EUR2</accession>
<dbReference type="CDD" id="cd00371">
    <property type="entry name" value="HMA"/>
    <property type="match status" value="1"/>
</dbReference>
<protein>
    <submittedName>
        <fullName evidence="1">Copper chaperone</fullName>
    </submittedName>
</protein>
<dbReference type="SUPFAM" id="SSF55008">
    <property type="entry name" value="HMA, heavy metal-associated domain"/>
    <property type="match status" value="1"/>
</dbReference>
<reference evidence="1 2" key="1">
    <citation type="submission" date="2018-08" db="EMBL/GenBank/DDBJ databases">
        <title>The draft genome squence of Brumimicrobium sp. N62.</title>
        <authorList>
            <person name="Du Z.-J."/>
            <person name="Luo H.-R."/>
        </authorList>
    </citation>
    <scope>NUCLEOTIDE SEQUENCE [LARGE SCALE GENOMIC DNA]</scope>
    <source>
        <strain evidence="1 2">N62</strain>
    </source>
</reference>
<keyword evidence="2" id="KW-1185">Reference proteome</keyword>
<sequence>MKNFFFVFLTASVLTGCSHSDVESTTEQNTEQAVNATHMATFDVEGMMCQKGCGAILRKGLYETGGVSEVVVNFNEEKTSNEIKVYFDKSITNTSDMINVIGGLAKNRYTAKLVKVTESTIKTVEEKEEHAISGVELNDFTNRKEVSSNNFSFPDLTRIFNGLIN</sequence>
<evidence type="ECO:0000313" key="2">
    <source>
        <dbReference type="Proteomes" id="UP000257127"/>
    </source>
</evidence>
<dbReference type="InterPro" id="IPR036163">
    <property type="entry name" value="HMA_dom_sf"/>
</dbReference>
<evidence type="ECO:0000313" key="1">
    <source>
        <dbReference type="EMBL" id="RFC53304.1"/>
    </source>
</evidence>
<dbReference type="RefSeq" id="WP_116881925.1">
    <property type="nucleotide sequence ID" value="NZ_QURB01000010.1"/>
</dbReference>
<dbReference type="InterPro" id="IPR006121">
    <property type="entry name" value="HMA_dom"/>
</dbReference>
<gene>
    <name evidence="1" type="ORF">DXU93_13965</name>
</gene>
<comment type="caution">
    <text evidence="1">The sequence shown here is derived from an EMBL/GenBank/DDBJ whole genome shotgun (WGS) entry which is preliminary data.</text>
</comment>
<dbReference type="AlphaFoldDB" id="A0A3E1EUR2"/>
<dbReference type="OrthoDB" id="1178902at2"/>
<dbReference type="PROSITE" id="PS51257">
    <property type="entry name" value="PROKAR_LIPOPROTEIN"/>
    <property type="match status" value="1"/>
</dbReference>